<evidence type="ECO:0000259" key="4">
    <source>
        <dbReference type="PROSITE" id="PS50042"/>
    </source>
</evidence>
<dbReference type="Proteomes" id="UP000185766">
    <property type="component" value="Unassembled WGS sequence"/>
</dbReference>
<keyword evidence="7" id="KW-1185">Reference proteome</keyword>
<evidence type="ECO:0000256" key="3">
    <source>
        <dbReference type="ARBA" id="ARBA00023163"/>
    </source>
</evidence>
<protein>
    <submittedName>
        <fullName evidence="6">cAMP-binding domain of CRP or a regulatory subunit of cAMP-dependent protein kinases</fullName>
    </submittedName>
</protein>
<keyword evidence="1" id="KW-0805">Transcription regulation</keyword>
<dbReference type="RefSeq" id="WP_083394247.1">
    <property type="nucleotide sequence ID" value="NZ_FOAS01000004.1"/>
</dbReference>
<dbReference type="CDD" id="cd00038">
    <property type="entry name" value="CAP_ED"/>
    <property type="match status" value="1"/>
</dbReference>
<dbReference type="PROSITE" id="PS51063">
    <property type="entry name" value="HTH_CRP_2"/>
    <property type="match status" value="1"/>
</dbReference>
<evidence type="ECO:0000313" key="7">
    <source>
        <dbReference type="Proteomes" id="UP000185766"/>
    </source>
</evidence>
<dbReference type="Pfam" id="PF13545">
    <property type="entry name" value="HTH_Crp_2"/>
    <property type="match status" value="1"/>
</dbReference>
<dbReference type="InterPro" id="IPR050397">
    <property type="entry name" value="Env_Response_Regulators"/>
</dbReference>
<keyword evidence="6" id="KW-0418">Kinase</keyword>
<evidence type="ECO:0000259" key="5">
    <source>
        <dbReference type="PROSITE" id="PS51063"/>
    </source>
</evidence>
<sequence length="241" mass="27234">MAETVNEFTLPNSEHCRRELLRYRWFADLPADAIEHLVSCARLRNLSDGQCLHRKGDPGDGLYGVLSGGIKVSSSSADGREAVLTILEPGSWFGEISLFDNQPRTHDGWAQGTTQLLMIPRAGFQQLLKQRPELYAHFVQLLCWHIRLSFSVIEDTAFLPLEGRLAKRLLMLAEGYGRTEARGTRLQLHVSQEMLGLMLQASRQSINKHLKEWERAGVVSLHYGSLTIHQHDTLEQIAQSH</sequence>
<dbReference type="Gene3D" id="2.60.120.10">
    <property type="entry name" value="Jelly Rolls"/>
    <property type="match status" value="1"/>
</dbReference>
<feature type="domain" description="HTH crp-type" evidence="5">
    <location>
        <begin position="159"/>
        <end position="232"/>
    </location>
</feature>
<dbReference type="PANTHER" id="PTHR24567">
    <property type="entry name" value="CRP FAMILY TRANSCRIPTIONAL REGULATORY PROTEIN"/>
    <property type="match status" value="1"/>
</dbReference>
<evidence type="ECO:0000256" key="1">
    <source>
        <dbReference type="ARBA" id="ARBA00023015"/>
    </source>
</evidence>
<name>A0A1H7JA57_9GAMM</name>
<dbReference type="PROSITE" id="PS50042">
    <property type="entry name" value="CNMP_BINDING_3"/>
    <property type="match status" value="1"/>
</dbReference>
<gene>
    <name evidence="6" type="ORF">SAMN05216214_104195</name>
</gene>
<organism evidence="6 7">
    <name type="scientific">Atopomonas hussainii</name>
    <dbReference type="NCBI Taxonomy" id="1429083"/>
    <lineage>
        <taxon>Bacteria</taxon>
        <taxon>Pseudomonadati</taxon>
        <taxon>Pseudomonadota</taxon>
        <taxon>Gammaproteobacteria</taxon>
        <taxon>Pseudomonadales</taxon>
        <taxon>Pseudomonadaceae</taxon>
        <taxon>Atopomonas</taxon>
    </lineage>
</organism>
<dbReference type="InterPro" id="IPR012318">
    <property type="entry name" value="HTH_CRP"/>
</dbReference>
<dbReference type="SMART" id="SM00419">
    <property type="entry name" value="HTH_CRP"/>
    <property type="match status" value="1"/>
</dbReference>
<dbReference type="InterPro" id="IPR014710">
    <property type="entry name" value="RmlC-like_jellyroll"/>
</dbReference>
<dbReference type="SMART" id="SM00100">
    <property type="entry name" value="cNMP"/>
    <property type="match status" value="1"/>
</dbReference>
<dbReference type="STRING" id="1429083.GCA_001885685_00677"/>
<reference evidence="6 7" key="1">
    <citation type="submission" date="2016-10" db="EMBL/GenBank/DDBJ databases">
        <authorList>
            <person name="de Groot N.N."/>
        </authorList>
    </citation>
    <scope>NUCLEOTIDE SEQUENCE [LARGE SCALE GENOMIC DNA]</scope>
    <source>
        <strain evidence="6 7">JCM 19513</strain>
    </source>
</reference>
<keyword evidence="3" id="KW-0804">Transcription</keyword>
<keyword evidence="2" id="KW-0238">DNA-binding</keyword>
<dbReference type="SUPFAM" id="SSF51206">
    <property type="entry name" value="cAMP-binding domain-like"/>
    <property type="match status" value="1"/>
</dbReference>
<dbReference type="GO" id="GO:0003677">
    <property type="term" value="F:DNA binding"/>
    <property type="evidence" value="ECO:0007669"/>
    <property type="project" value="UniProtKB-KW"/>
</dbReference>
<dbReference type="GO" id="GO:0003700">
    <property type="term" value="F:DNA-binding transcription factor activity"/>
    <property type="evidence" value="ECO:0007669"/>
    <property type="project" value="TreeGrafter"/>
</dbReference>
<dbReference type="SUPFAM" id="SSF46785">
    <property type="entry name" value="Winged helix' DNA-binding domain"/>
    <property type="match status" value="1"/>
</dbReference>
<evidence type="ECO:0000256" key="2">
    <source>
        <dbReference type="ARBA" id="ARBA00023125"/>
    </source>
</evidence>
<dbReference type="Pfam" id="PF00027">
    <property type="entry name" value="cNMP_binding"/>
    <property type="match status" value="1"/>
</dbReference>
<accession>A0A1H7JA57</accession>
<dbReference type="InterPro" id="IPR036390">
    <property type="entry name" value="WH_DNA-bd_sf"/>
</dbReference>
<feature type="domain" description="Cyclic nucleotide-binding" evidence="4">
    <location>
        <begin position="25"/>
        <end position="128"/>
    </location>
</feature>
<dbReference type="GO" id="GO:0016301">
    <property type="term" value="F:kinase activity"/>
    <property type="evidence" value="ECO:0007669"/>
    <property type="project" value="UniProtKB-KW"/>
</dbReference>
<dbReference type="PANTHER" id="PTHR24567:SF74">
    <property type="entry name" value="HTH-TYPE TRANSCRIPTIONAL REGULATOR ARCR"/>
    <property type="match status" value="1"/>
</dbReference>
<dbReference type="InterPro" id="IPR000595">
    <property type="entry name" value="cNMP-bd_dom"/>
</dbReference>
<dbReference type="GO" id="GO:0005829">
    <property type="term" value="C:cytosol"/>
    <property type="evidence" value="ECO:0007669"/>
    <property type="project" value="TreeGrafter"/>
</dbReference>
<dbReference type="InterPro" id="IPR036388">
    <property type="entry name" value="WH-like_DNA-bd_sf"/>
</dbReference>
<dbReference type="Gene3D" id="1.10.10.10">
    <property type="entry name" value="Winged helix-like DNA-binding domain superfamily/Winged helix DNA-binding domain"/>
    <property type="match status" value="1"/>
</dbReference>
<dbReference type="EMBL" id="FOAS01000004">
    <property type="protein sequence ID" value="SEK70787.1"/>
    <property type="molecule type" value="Genomic_DNA"/>
</dbReference>
<proteinExistence type="predicted"/>
<keyword evidence="6" id="KW-0808">Transferase</keyword>
<dbReference type="AlphaFoldDB" id="A0A1H7JA57"/>
<dbReference type="InterPro" id="IPR018490">
    <property type="entry name" value="cNMP-bd_dom_sf"/>
</dbReference>
<evidence type="ECO:0000313" key="6">
    <source>
        <dbReference type="EMBL" id="SEK70787.1"/>
    </source>
</evidence>